<evidence type="ECO:0000256" key="4">
    <source>
        <dbReference type="ARBA" id="ARBA00044235"/>
    </source>
</evidence>
<evidence type="ECO:0000313" key="5">
    <source>
        <dbReference type="EMBL" id="KAJ7309677.1"/>
    </source>
</evidence>
<reference evidence="5" key="1">
    <citation type="journal article" date="2023" name="DNA Res.">
        <title>Chromosome-level genome assembly of Phrynocephalus forsythii using third-generation DNA sequencing and Hi-C analysis.</title>
        <authorList>
            <person name="Qi Y."/>
            <person name="Zhao W."/>
            <person name="Zhao Y."/>
            <person name="Niu C."/>
            <person name="Cao S."/>
            <person name="Zhang Y."/>
        </authorList>
    </citation>
    <scope>NUCLEOTIDE SEQUENCE</scope>
    <source>
        <tissue evidence="5">Muscle</tissue>
    </source>
</reference>
<dbReference type="AlphaFoldDB" id="A0A9Q0XCM3"/>
<evidence type="ECO:0000256" key="2">
    <source>
        <dbReference type="ARBA" id="ARBA00043942"/>
    </source>
</evidence>
<comment type="subcellular location">
    <subcellularLocation>
        <location evidence="2">Synaptic cleft</location>
    </subcellularLocation>
</comment>
<accession>A0A9Q0XCM3</accession>
<dbReference type="Proteomes" id="UP001142489">
    <property type="component" value="Unassembled WGS sequence"/>
</dbReference>
<comment type="caution">
    <text evidence="5">The sequence shown here is derived from an EMBL/GenBank/DDBJ whole genome shotgun (WGS) entry which is preliminary data.</text>
</comment>
<dbReference type="GO" id="GO:0043083">
    <property type="term" value="C:synaptic cleft"/>
    <property type="evidence" value="ECO:0007669"/>
    <property type="project" value="UniProtKB-SubCell"/>
</dbReference>
<protein>
    <recommendedName>
        <fullName evidence="3">Synaptic plasticity regulator PANTS</fullName>
    </recommendedName>
    <alternativeName>
        <fullName evidence="4">Plasticity-associated neural transcript short</fullName>
    </alternativeName>
</protein>
<comment type="similarity">
    <text evidence="1">Belongs to the UPF0545 family.</text>
</comment>
<dbReference type="Pfam" id="PF11326">
    <property type="entry name" value="PANTS-like"/>
    <property type="match status" value="1"/>
</dbReference>
<name>A0A9Q0XCM3_9SAUR</name>
<evidence type="ECO:0000256" key="3">
    <source>
        <dbReference type="ARBA" id="ARBA00044072"/>
    </source>
</evidence>
<keyword evidence="6" id="KW-1185">Reference proteome</keyword>
<dbReference type="EMBL" id="JAPFRF010000016">
    <property type="protein sequence ID" value="KAJ7309677.1"/>
    <property type="molecule type" value="Genomic_DNA"/>
</dbReference>
<sequence>MERARESSMADKTGWRPPRACDDYWSEWKLCKSLRNRFHYYYIYGQAPSCSQWKKDYDYCQEWQKTKNEMAKDALCQSEGARVAEKQKHPPVWNMRKSPPMDWYLPLDEFKPKS</sequence>
<proteinExistence type="inferred from homology"/>
<dbReference type="PANTHER" id="PTHR28052:SF1">
    <property type="entry name" value="UPF0545 PROTEIN C22ORF39"/>
    <property type="match status" value="1"/>
</dbReference>
<organism evidence="5 6">
    <name type="scientific">Phrynocephalus forsythii</name>
    <dbReference type="NCBI Taxonomy" id="171643"/>
    <lineage>
        <taxon>Eukaryota</taxon>
        <taxon>Metazoa</taxon>
        <taxon>Chordata</taxon>
        <taxon>Craniata</taxon>
        <taxon>Vertebrata</taxon>
        <taxon>Euteleostomi</taxon>
        <taxon>Lepidosauria</taxon>
        <taxon>Squamata</taxon>
        <taxon>Bifurcata</taxon>
        <taxon>Unidentata</taxon>
        <taxon>Episquamata</taxon>
        <taxon>Toxicofera</taxon>
        <taxon>Iguania</taxon>
        <taxon>Acrodonta</taxon>
        <taxon>Agamidae</taxon>
        <taxon>Agaminae</taxon>
        <taxon>Phrynocephalus</taxon>
    </lineage>
</organism>
<dbReference type="PANTHER" id="PTHR28052">
    <property type="entry name" value="UPF0545 PROTEIN C22ORF39"/>
    <property type="match status" value="1"/>
</dbReference>
<evidence type="ECO:0000256" key="1">
    <source>
        <dbReference type="ARBA" id="ARBA00006412"/>
    </source>
</evidence>
<dbReference type="InterPro" id="IPR021475">
    <property type="entry name" value="Pants/Emi1-like"/>
</dbReference>
<gene>
    <name evidence="5" type="ORF">JRQ81_007736</name>
</gene>
<evidence type="ECO:0000313" key="6">
    <source>
        <dbReference type="Proteomes" id="UP001142489"/>
    </source>
</evidence>
<dbReference type="OrthoDB" id="5946508at2759"/>